<dbReference type="AlphaFoldDB" id="A0A3P5ZAR3"/>
<reference evidence="2" key="1">
    <citation type="submission" date="2018-11" db="EMBL/GenBank/DDBJ databases">
        <authorList>
            <consortium name="Genoscope - CEA"/>
            <person name="William W."/>
        </authorList>
    </citation>
    <scope>NUCLEOTIDE SEQUENCE</scope>
</reference>
<dbReference type="Proteomes" id="UP000694005">
    <property type="component" value="Chromosome A05"/>
</dbReference>
<evidence type="ECO:0000313" key="2">
    <source>
        <dbReference type="EMBL" id="VDC71173.1"/>
    </source>
</evidence>
<dbReference type="EMBL" id="LS974621">
    <property type="protein sequence ID" value="CAG7875573.1"/>
    <property type="molecule type" value="Genomic_DNA"/>
</dbReference>
<accession>A0A3P5ZAR3</accession>
<name>A0A3P5ZAR3_BRACM</name>
<organism evidence="2">
    <name type="scientific">Brassica campestris</name>
    <name type="common">Field mustard</name>
    <dbReference type="NCBI Taxonomy" id="3711"/>
    <lineage>
        <taxon>Eukaryota</taxon>
        <taxon>Viridiplantae</taxon>
        <taxon>Streptophyta</taxon>
        <taxon>Embryophyta</taxon>
        <taxon>Tracheophyta</taxon>
        <taxon>Spermatophyta</taxon>
        <taxon>Magnoliopsida</taxon>
        <taxon>eudicotyledons</taxon>
        <taxon>Gunneridae</taxon>
        <taxon>Pentapetalae</taxon>
        <taxon>rosids</taxon>
        <taxon>malvids</taxon>
        <taxon>Brassicales</taxon>
        <taxon>Brassicaceae</taxon>
        <taxon>Brassiceae</taxon>
        <taxon>Brassica</taxon>
    </lineage>
</organism>
<sequence>MDNTRLYASRSSSSPFLHHRFSSLDPELHNQYSTTS</sequence>
<evidence type="ECO:0000313" key="1">
    <source>
        <dbReference type="EMBL" id="CAG7875573.1"/>
    </source>
</evidence>
<dbReference type="EMBL" id="LR031570">
    <property type="protein sequence ID" value="VDC71173.1"/>
    <property type="molecule type" value="Genomic_DNA"/>
</dbReference>
<dbReference type="Gramene" id="A05p20940.2_BraZ1">
    <property type="protein sequence ID" value="A05p20940.2_BraZ1.CDS.1"/>
    <property type="gene ID" value="A05g20940.2_BraZ1"/>
</dbReference>
<protein>
    <submittedName>
        <fullName evidence="1">Uncharacterized protein</fullName>
    </submittedName>
</protein>
<feature type="non-terminal residue" evidence="2">
    <location>
        <position position="36"/>
    </location>
</feature>
<proteinExistence type="predicted"/>
<gene>
    <name evidence="2" type="ORF">BRAA05T20887Z</name>
    <name evidence="1" type="ORF">BRAPAZ1V2_A05P20940.2</name>
</gene>